<evidence type="ECO:0000259" key="2">
    <source>
        <dbReference type="Pfam" id="PF06904"/>
    </source>
</evidence>
<gene>
    <name evidence="3" type="ORF">GO499_14940</name>
</gene>
<name>A0A6P1T6J6_9RHOB</name>
<dbReference type="EMBL" id="CP046620">
    <property type="protein sequence ID" value="QHQ37441.1"/>
    <property type="molecule type" value="Genomic_DNA"/>
</dbReference>
<accession>A0A6P1T6J6</accession>
<feature type="compositionally biased region" description="Basic residues" evidence="1">
    <location>
        <begin position="7"/>
        <end position="22"/>
    </location>
</feature>
<organism evidence="3 4">
    <name type="scientific">Algicella marina</name>
    <dbReference type="NCBI Taxonomy" id="2683284"/>
    <lineage>
        <taxon>Bacteria</taxon>
        <taxon>Pseudomonadati</taxon>
        <taxon>Pseudomonadota</taxon>
        <taxon>Alphaproteobacteria</taxon>
        <taxon>Rhodobacterales</taxon>
        <taxon>Paracoccaceae</taxon>
        <taxon>Algicella</taxon>
    </lineage>
</organism>
<evidence type="ECO:0000313" key="4">
    <source>
        <dbReference type="Proteomes" id="UP000464495"/>
    </source>
</evidence>
<proteinExistence type="predicted"/>
<feature type="region of interest" description="Disordered" evidence="1">
    <location>
        <begin position="1"/>
        <end position="24"/>
    </location>
</feature>
<evidence type="ECO:0000313" key="3">
    <source>
        <dbReference type="EMBL" id="QHQ37441.1"/>
    </source>
</evidence>
<dbReference type="InterPro" id="IPR009683">
    <property type="entry name" value="Extensin-like_C"/>
</dbReference>
<keyword evidence="4" id="KW-1185">Reference proteome</keyword>
<dbReference type="Pfam" id="PF06904">
    <property type="entry name" value="Extensin-like_C"/>
    <property type="match status" value="1"/>
</dbReference>
<dbReference type="KEGG" id="amaq:GO499_14940"/>
<protein>
    <submittedName>
        <fullName evidence="3">Extensin</fullName>
    </submittedName>
</protein>
<sequence>MPPPSLRNKRPEKKSKPRRKGTVARDLSRLASLAVVAALTVVGVAAMQDERWNPFAPLDPNAAPTLMTPMKLARTARSPQLCRAALESLEETEQVWLDDREDSAECHIRQRARLTRVADARTAPLETRCEMALRLGMWMRHSVQPSAREWLGSDVAEARHFGSFSCRRMRTSSGTSTRMSAHATASAIDVAGFRLDDGRALSMLQGWEASLAEQAFWRQIRDDACTYFRTVLSPDYNALHADHFHFAQGRWPACR</sequence>
<dbReference type="AlphaFoldDB" id="A0A6P1T6J6"/>
<feature type="domain" description="Extensin-like C-terminal" evidence="2">
    <location>
        <begin position="81"/>
        <end position="255"/>
    </location>
</feature>
<reference evidence="3 4" key="1">
    <citation type="submission" date="2019-12" db="EMBL/GenBank/DDBJ databases">
        <title>Complete genome sequence of Algicella marina strain 9Alg 56(T) isolated from the red alga Tichocarpus crinitus.</title>
        <authorList>
            <person name="Kim S.-G."/>
            <person name="Nedashkovskaya O.I."/>
        </authorList>
    </citation>
    <scope>NUCLEOTIDE SEQUENCE [LARGE SCALE GENOMIC DNA]</scope>
    <source>
        <strain evidence="3 4">9Alg 56</strain>
    </source>
</reference>
<evidence type="ECO:0000256" key="1">
    <source>
        <dbReference type="SAM" id="MobiDB-lite"/>
    </source>
</evidence>
<dbReference type="Proteomes" id="UP000464495">
    <property type="component" value="Chromosome"/>
</dbReference>